<feature type="region of interest" description="Disordered" evidence="17">
    <location>
        <begin position="233"/>
        <end position="268"/>
    </location>
</feature>
<dbReference type="InterPro" id="IPR003816">
    <property type="entry name" value="Nitrate_red_gam"/>
</dbReference>
<feature type="binding site" description="axial binding residue" evidence="16">
    <location>
        <position position="59"/>
    </location>
    <ligand>
        <name>heme b</name>
        <dbReference type="ChEBI" id="CHEBI:60344"/>
        <label>1</label>
    </ligand>
    <ligandPart>
        <name>Fe</name>
        <dbReference type="ChEBI" id="CHEBI:18248"/>
    </ligandPart>
</feature>
<keyword evidence="11 16" id="KW-0408">Iron</keyword>
<evidence type="ECO:0000256" key="2">
    <source>
        <dbReference type="ARBA" id="ARBA00012500"/>
    </source>
</evidence>
<dbReference type="InterPro" id="IPR051936">
    <property type="entry name" value="Heme-iron_electron_transfer"/>
</dbReference>
<dbReference type="PANTHER" id="PTHR30598:SF3">
    <property type="entry name" value="RESPIRATORY NITRATE REDUCTASE 1 GAMMA CHAIN"/>
    <property type="match status" value="1"/>
</dbReference>
<keyword evidence="8" id="KW-0249">Electron transport</keyword>
<dbReference type="GO" id="GO:0042128">
    <property type="term" value="P:nitrate assimilation"/>
    <property type="evidence" value="ECO:0007669"/>
    <property type="project" value="UniProtKB-KW"/>
</dbReference>
<keyword evidence="4" id="KW-1003">Cell membrane</keyword>
<keyword evidence="13 18" id="KW-0472">Membrane</keyword>
<keyword evidence="7" id="KW-0479">Metal-binding</keyword>
<evidence type="ECO:0000256" key="12">
    <source>
        <dbReference type="ARBA" id="ARBA00023063"/>
    </source>
</evidence>
<dbReference type="AlphaFoldDB" id="A0A2W7QBG6"/>
<evidence type="ECO:0000256" key="17">
    <source>
        <dbReference type="SAM" id="MobiDB-lite"/>
    </source>
</evidence>
<feature type="transmembrane region" description="Helical" evidence="18">
    <location>
        <begin position="12"/>
        <end position="31"/>
    </location>
</feature>
<feature type="domain" description="NarG-like" evidence="19">
    <location>
        <begin position="9"/>
        <end position="229"/>
    </location>
</feature>
<comment type="subcellular location">
    <subcellularLocation>
        <location evidence="1">Cell membrane</location>
        <topology evidence="1">Multi-pass membrane protein</topology>
    </subcellularLocation>
</comment>
<dbReference type="GO" id="GO:0009055">
    <property type="term" value="F:electron transfer activity"/>
    <property type="evidence" value="ECO:0007669"/>
    <property type="project" value="TreeGrafter"/>
</dbReference>
<organism evidence="20 21">
    <name type="scientific">Roseinatronobacter thiooxidans</name>
    <dbReference type="NCBI Taxonomy" id="121821"/>
    <lineage>
        <taxon>Bacteria</taxon>
        <taxon>Pseudomonadati</taxon>
        <taxon>Pseudomonadota</taxon>
        <taxon>Alphaproteobacteria</taxon>
        <taxon>Rhodobacterales</taxon>
        <taxon>Paracoccaceae</taxon>
        <taxon>Roseinatronobacter</taxon>
    </lineage>
</organism>
<evidence type="ECO:0000313" key="21">
    <source>
        <dbReference type="Proteomes" id="UP000249364"/>
    </source>
</evidence>
<keyword evidence="12" id="KW-0534">Nitrate assimilation</keyword>
<evidence type="ECO:0000256" key="5">
    <source>
        <dbReference type="ARBA" id="ARBA00022617"/>
    </source>
</evidence>
<name>A0A2W7QBG6_9RHOB</name>
<gene>
    <name evidence="20" type="ORF">LY56_01555</name>
</gene>
<evidence type="ECO:0000256" key="14">
    <source>
        <dbReference type="ARBA" id="ARBA00048294"/>
    </source>
</evidence>
<feature type="transmembrane region" description="Helical" evidence="18">
    <location>
        <begin position="133"/>
        <end position="155"/>
    </location>
</feature>
<sequence length="268" mass="29829">MFGNFDLDYLIFGILPYAVLAVALIGTIARYERDPFTWKSSSSQLLRRKQLVWGSVLFHVGIIVLFFGHLVGLFTPIWLLDALGISYGLKQWMAVIIGGAAGAAAFIGCTMLLHRRLTDPRIRNNSTFADIGILAILWLQIVVGMGTIILTLGHMDGSKMIQFMTWSQSVMGLQINAWQEVVNVHWLYKFHIFLGMVIVALFPFTRLVHMLSAPIRFLWRPGYQIVRSRAGAKPARTGLKPFARDKRASTAAGMTPKPTAPTSPTPAE</sequence>
<accession>A0A2W7QBG6</accession>
<dbReference type="Proteomes" id="UP000249364">
    <property type="component" value="Unassembled WGS sequence"/>
</dbReference>
<dbReference type="NCBIfam" id="TIGR00351">
    <property type="entry name" value="narI"/>
    <property type="match status" value="1"/>
</dbReference>
<evidence type="ECO:0000256" key="18">
    <source>
        <dbReference type="SAM" id="Phobius"/>
    </source>
</evidence>
<evidence type="ECO:0000256" key="1">
    <source>
        <dbReference type="ARBA" id="ARBA00004651"/>
    </source>
</evidence>
<evidence type="ECO:0000256" key="4">
    <source>
        <dbReference type="ARBA" id="ARBA00022475"/>
    </source>
</evidence>
<comment type="subunit">
    <text evidence="15">Dimer of heterotrimers each composed of an alpha, a beta and a gamma chain. Alpha and beta are catalytic chains; gamma chains are involved in binding the enzyme complex to the cytoplasmic membrane.</text>
</comment>
<keyword evidence="10" id="KW-0560">Oxidoreductase</keyword>
<keyword evidence="9 18" id="KW-1133">Transmembrane helix</keyword>
<dbReference type="GO" id="GO:0160182">
    <property type="term" value="F:nitrate reductase (quinone) activity"/>
    <property type="evidence" value="ECO:0007669"/>
    <property type="project" value="UniProtKB-EC"/>
</dbReference>
<evidence type="ECO:0000256" key="3">
    <source>
        <dbReference type="ARBA" id="ARBA00022448"/>
    </source>
</evidence>
<dbReference type="InterPro" id="IPR036197">
    <property type="entry name" value="NarG-like_sf"/>
</dbReference>
<feature type="binding site" description="axial binding residue" evidence="16">
    <location>
        <position position="191"/>
    </location>
    <ligand>
        <name>heme b</name>
        <dbReference type="ChEBI" id="CHEBI:60344"/>
        <label>1</label>
    </ligand>
    <ligandPart>
        <name>Fe</name>
        <dbReference type="ChEBI" id="CHEBI:18248"/>
    </ligandPart>
</feature>
<evidence type="ECO:0000256" key="9">
    <source>
        <dbReference type="ARBA" id="ARBA00022989"/>
    </source>
</evidence>
<feature type="compositionally biased region" description="Pro residues" evidence="17">
    <location>
        <begin position="258"/>
        <end position="268"/>
    </location>
</feature>
<comment type="caution">
    <text evidence="20">The sequence shown here is derived from an EMBL/GenBank/DDBJ whole genome shotgun (WGS) entry which is preliminary data.</text>
</comment>
<dbReference type="InterPro" id="IPR023234">
    <property type="entry name" value="NarG-like_domain"/>
</dbReference>
<dbReference type="OrthoDB" id="9788113at2"/>
<dbReference type="STRING" id="121821.GCA_001870675_00966"/>
<dbReference type="PANTHER" id="PTHR30598">
    <property type="entry name" value="NITRATE REDUCTASE PRIVATE CHAPERONE, REDOX ENZYME MATURATION PROTEIN REMP FAMILY"/>
    <property type="match status" value="1"/>
</dbReference>
<dbReference type="GO" id="GO:0020037">
    <property type="term" value="F:heme binding"/>
    <property type="evidence" value="ECO:0007669"/>
    <property type="project" value="TreeGrafter"/>
</dbReference>
<dbReference type="GO" id="GO:0046872">
    <property type="term" value="F:metal ion binding"/>
    <property type="evidence" value="ECO:0007669"/>
    <property type="project" value="UniProtKB-KW"/>
</dbReference>
<keyword evidence="3" id="KW-0813">Transport</keyword>
<comment type="catalytic activity">
    <reaction evidence="14">
        <text>nitrate + a quinol = a quinone + nitrite + H2O</text>
        <dbReference type="Rhea" id="RHEA:56144"/>
        <dbReference type="ChEBI" id="CHEBI:15377"/>
        <dbReference type="ChEBI" id="CHEBI:16301"/>
        <dbReference type="ChEBI" id="CHEBI:17632"/>
        <dbReference type="ChEBI" id="CHEBI:24646"/>
        <dbReference type="ChEBI" id="CHEBI:132124"/>
        <dbReference type="EC" id="1.7.5.1"/>
    </reaction>
</comment>
<dbReference type="Pfam" id="PF02665">
    <property type="entry name" value="Nitrate_red_gam"/>
    <property type="match status" value="1"/>
</dbReference>
<keyword evidence="5 16" id="KW-0349">Heme</keyword>
<dbReference type="EMBL" id="QKZQ01000006">
    <property type="protein sequence ID" value="PZX45531.1"/>
    <property type="molecule type" value="Genomic_DNA"/>
</dbReference>
<evidence type="ECO:0000313" key="20">
    <source>
        <dbReference type="EMBL" id="PZX45531.1"/>
    </source>
</evidence>
<dbReference type="EC" id="1.7.5.1" evidence="2"/>
<dbReference type="SUPFAM" id="SSF103501">
    <property type="entry name" value="Respiratory nitrate reductase 1 gamma chain"/>
    <property type="match status" value="1"/>
</dbReference>
<evidence type="ECO:0000256" key="10">
    <source>
        <dbReference type="ARBA" id="ARBA00023002"/>
    </source>
</evidence>
<keyword evidence="21" id="KW-1185">Reference proteome</keyword>
<dbReference type="RefSeq" id="WP_071469774.1">
    <property type="nucleotide sequence ID" value="NZ_MEHT01000018.1"/>
</dbReference>
<feature type="transmembrane region" description="Helical" evidence="18">
    <location>
        <begin position="92"/>
        <end position="113"/>
    </location>
</feature>
<evidence type="ECO:0000256" key="16">
    <source>
        <dbReference type="PIRSR" id="PIRSR603816-1"/>
    </source>
</evidence>
<evidence type="ECO:0000256" key="6">
    <source>
        <dbReference type="ARBA" id="ARBA00022692"/>
    </source>
</evidence>
<evidence type="ECO:0000256" key="13">
    <source>
        <dbReference type="ARBA" id="ARBA00023136"/>
    </source>
</evidence>
<proteinExistence type="predicted"/>
<evidence type="ECO:0000259" key="19">
    <source>
        <dbReference type="Pfam" id="PF02665"/>
    </source>
</evidence>
<feature type="transmembrane region" description="Helical" evidence="18">
    <location>
        <begin position="186"/>
        <end position="208"/>
    </location>
</feature>
<dbReference type="FunFam" id="1.20.950.20:FF:000001">
    <property type="entry name" value="Respiratory nitrate reductase subunit gamma"/>
    <property type="match status" value="1"/>
</dbReference>
<dbReference type="GO" id="GO:0005886">
    <property type="term" value="C:plasma membrane"/>
    <property type="evidence" value="ECO:0007669"/>
    <property type="project" value="UniProtKB-SubCell"/>
</dbReference>
<reference evidence="20 21" key="1">
    <citation type="submission" date="2018-06" db="EMBL/GenBank/DDBJ databases">
        <title>Genomic Encyclopedia of Archaeal and Bacterial Type Strains, Phase II (KMG-II): from individual species to whole genera.</title>
        <authorList>
            <person name="Goeker M."/>
        </authorList>
    </citation>
    <scope>NUCLEOTIDE SEQUENCE [LARGE SCALE GENOMIC DNA]</scope>
    <source>
        <strain evidence="20 21">DSM 13087</strain>
    </source>
</reference>
<evidence type="ECO:0000256" key="11">
    <source>
        <dbReference type="ARBA" id="ARBA00023004"/>
    </source>
</evidence>
<dbReference type="GO" id="GO:0019645">
    <property type="term" value="P:anaerobic electron transport chain"/>
    <property type="evidence" value="ECO:0007669"/>
    <property type="project" value="TreeGrafter"/>
</dbReference>
<keyword evidence="6 18" id="KW-0812">Transmembrane</keyword>
<protein>
    <recommendedName>
        <fullName evidence="2">nitrate reductase (quinone)</fullName>
        <ecNumber evidence="2">1.7.5.1</ecNumber>
    </recommendedName>
</protein>
<feature type="binding site" description="axial binding residue" evidence="16">
    <location>
        <position position="209"/>
    </location>
    <ligand>
        <name>heme b</name>
        <dbReference type="ChEBI" id="CHEBI:60344"/>
        <label>1</label>
    </ligand>
    <ligandPart>
        <name>Fe</name>
        <dbReference type="ChEBI" id="CHEBI:18248"/>
    </ligandPart>
</feature>
<feature type="transmembrane region" description="Helical" evidence="18">
    <location>
        <begin position="51"/>
        <end position="80"/>
    </location>
</feature>
<dbReference type="Gene3D" id="1.20.950.20">
    <property type="entry name" value="Transmembrane di-heme cytochromes, Chain C"/>
    <property type="match status" value="1"/>
</dbReference>
<evidence type="ECO:0000256" key="8">
    <source>
        <dbReference type="ARBA" id="ARBA00022982"/>
    </source>
</evidence>
<feature type="binding site" description="axial binding residue" evidence="16">
    <location>
        <position position="69"/>
    </location>
    <ligand>
        <name>heme b</name>
        <dbReference type="ChEBI" id="CHEBI:60344"/>
        <label>1</label>
    </ligand>
    <ligandPart>
        <name>Fe</name>
        <dbReference type="ChEBI" id="CHEBI:18248"/>
    </ligandPart>
</feature>
<dbReference type="GO" id="GO:0009325">
    <property type="term" value="C:nitrate reductase complex"/>
    <property type="evidence" value="ECO:0007669"/>
    <property type="project" value="InterPro"/>
</dbReference>
<evidence type="ECO:0000256" key="7">
    <source>
        <dbReference type="ARBA" id="ARBA00022723"/>
    </source>
</evidence>
<evidence type="ECO:0000256" key="15">
    <source>
        <dbReference type="ARBA" id="ARBA00063882"/>
    </source>
</evidence>